<dbReference type="Proteomes" id="UP000285084">
    <property type="component" value="Unassembled WGS sequence"/>
</dbReference>
<dbReference type="VEuPathDB" id="FungiDB:FOXG_13118"/>
<evidence type="ECO:0000256" key="1">
    <source>
        <dbReference type="SAM" id="MobiDB-lite"/>
    </source>
</evidence>
<dbReference type="VEuPathDB" id="FungiDB:FOC4_g10005836"/>
<dbReference type="VEuPathDB" id="FungiDB:FOMG_09807"/>
<dbReference type="AlphaFoldDB" id="A0A420MPZ9"/>
<dbReference type="EMBL" id="MRCX01000141">
    <property type="protein sequence ID" value="RKK70073.1"/>
    <property type="molecule type" value="Genomic_DNA"/>
</dbReference>
<dbReference type="VEuPathDB" id="FungiDB:FOIG_10504"/>
<feature type="compositionally biased region" description="Acidic residues" evidence="1">
    <location>
        <begin position="241"/>
        <end position="264"/>
    </location>
</feature>
<organism evidence="2 3">
    <name type="scientific">Fusarium oxysporum</name>
    <name type="common">Fusarium vascular wilt</name>
    <dbReference type="NCBI Taxonomy" id="5507"/>
    <lineage>
        <taxon>Eukaryota</taxon>
        <taxon>Fungi</taxon>
        <taxon>Dikarya</taxon>
        <taxon>Ascomycota</taxon>
        <taxon>Pezizomycotina</taxon>
        <taxon>Sordariomycetes</taxon>
        <taxon>Hypocreomycetidae</taxon>
        <taxon>Hypocreales</taxon>
        <taxon>Nectriaceae</taxon>
        <taxon>Fusarium</taxon>
        <taxon>Fusarium oxysporum species complex</taxon>
    </lineage>
</organism>
<dbReference type="VEuPathDB" id="FungiDB:FOC1_g10006534"/>
<dbReference type="InterPro" id="IPR032675">
    <property type="entry name" value="LRR_dom_sf"/>
</dbReference>
<feature type="region of interest" description="Disordered" evidence="1">
    <location>
        <begin position="240"/>
        <end position="264"/>
    </location>
</feature>
<proteinExistence type="predicted"/>
<dbReference type="VEuPathDB" id="FungiDB:HZS61_010661"/>
<gene>
    <name evidence="2" type="ORF">BFJ69_g12186</name>
</gene>
<protein>
    <recommendedName>
        <fullName evidence="4">F-box domain-containing protein</fullName>
    </recommendedName>
</protein>
<comment type="caution">
    <text evidence="2">The sequence shown here is derived from an EMBL/GenBank/DDBJ whole genome shotgun (WGS) entry which is preliminary data.</text>
</comment>
<reference evidence="2 3" key="1">
    <citation type="journal article" date="2018" name="Sci. Rep.">
        <title>Characterisation of pathogen-specific regions and novel effector candidates in Fusarium oxysporum f. sp. cepae.</title>
        <authorList>
            <person name="Armitage A.D."/>
            <person name="Taylor A."/>
            <person name="Sobczyk M.K."/>
            <person name="Baxter L."/>
            <person name="Greenfield B.P."/>
            <person name="Bates H.J."/>
            <person name="Wilson F."/>
            <person name="Jackson A.C."/>
            <person name="Ott S."/>
            <person name="Harrison R.J."/>
            <person name="Clarkson J.P."/>
        </authorList>
    </citation>
    <scope>NUCLEOTIDE SEQUENCE [LARGE SCALE GENOMIC DNA]</scope>
    <source>
        <strain evidence="2 3">Fo_A13</strain>
    </source>
</reference>
<sequence length="264" mass="30265">MTGTIDCTKVLGWDHLNLTALEKLEFGPDIPHDEDHWASKSLLKALPCPKVEEIESHASRIVHELVNKSRTTLKSLILDGSGVLDWPTQLPVASLPALKSFNHSFDAINPIVMSSWLKNMPNLRYLKLGGIRLSRGLLFVEWRHIFDAVRDHRSVGGPNPKGLSVEFESIKSAHWTRMTYRGVIYQDSTIATERHTHCTDPEGLMDENYSLEKHFYNEMRFKDNHGLRYLMNDWDVGMVETDSEEDEEGGESENWDEDSEEEEE</sequence>
<name>A0A420MPZ9_FUSOX</name>
<evidence type="ECO:0000313" key="2">
    <source>
        <dbReference type="EMBL" id="RKK70073.1"/>
    </source>
</evidence>
<dbReference type="VEuPathDB" id="FungiDB:FOZG_15683"/>
<evidence type="ECO:0000313" key="3">
    <source>
        <dbReference type="Proteomes" id="UP000285084"/>
    </source>
</evidence>
<evidence type="ECO:0008006" key="4">
    <source>
        <dbReference type="Google" id="ProtNLM"/>
    </source>
</evidence>
<dbReference type="Gene3D" id="3.80.10.10">
    <property type="entry name" value="Ribonuclease Inhibitor"/>
    <property type="match status" value="1"/>
</dbReference>
<accession>A0A420MPZ9</accession>